<feature type="compositionally biased region" description="Polar residues" evidence="1">
    <location>
        <begin position="51"/>
        <end position="67"/>
    </location>
</feature>
<feature type="compositionally biased region" description="Polar residues" evidence="1">
    <location>
        <begin position="73"/>
        <end position="92"/>
    </location>
</feature>
<name>A0AAU9N3F6_9ASTR</name>
<accession>A0AAU9N3F6</accession>
<feature type="region of interest" description="Disordered" evidence="1">
    <location>
        <begin position="51"/>
        <end position="92"/>
    </location>
</feature>
<keyword evidence="3" id="KW-1185">Reference proteome</keyword>
<comment type="caution">
    <text evidence="2">The sequence shown here is derived from an EMBL/GenBank/DDBJ whole genome shotgun (WGS) entry which is preliminary data.</text>
</comment>
<dbReference type="EMBL" id="CAKMRJ010003334">
    <property type="protein sequence ID" value="CAH1432376.1"/>
    <property type="molecule type" value="Genomic_DNA"/>
</dbReference>
<proteinExistence type="predicted"/>
<protein>
    <submittedName>
        <fullName evidence="2">Uncharacterized protein</fullName>
    </submittedName>
</protein>
<dbReference type="Proteomes" id="UP001157418">
    <property type="component" value="Unassembled WGS sequence"/>
</dbReference>
<gene>
    <name evidence="2" type="ORF">LVIROSA_LOCUS19027</name>
</gene>
<evidence type="ECO:0000313" key="2">
    <source>
        <dbReference type="EMBL" id="CAH1432376.1"/>
    </source>
</evidence>
<evidence type="ECO:0000256" key="1">
    <source>
        <dbReference type="SAM" id="MobiDB-lite"/>
    </source>
</evidence>
<reference evidence="2 3" key="1">
    <citation type="submission" date="2022-01" db="EMBL/GenBank/DDBJ databases">
        <authorList>
            <person name="Xiong W."/>
            <person name="Schranz E."/>
        </authorList>
    </citation>
    <scope>NUCLEOTIDE SEQUENCE [LARGE SCALE GENOMIC DNA]</scope>
</reference>
<dbReference type="AlphaFoldDB" id="A0AAU9N3F6"/>
<organism evidence="2 3">
    <name type="scientific">Lactuca virosa</name>
    <dbReference type="NCBI Taxonomy" id="75947"/>
    <lineage>
        <taxon>Eukaryota</taxon>
        <taxon>Viridiplantae</taxon>
        <taxon>Streptophyta</taxon>
        <taxon>Embryophyta</taxon>
        <taxon>Tracheophyta</taxon>
        <taxon>Spermatophyta</taxon>
        <taxon>Magnoliopsida</taxon>
        <taxon>eudicotyledons</taxon>
        <taxon>Gunneridae</taxon>
        <taxon>Pentapetalae</taxon>
        <taxon>asterids</taxon>
        <taxon>campanulids</taxon>
        <taxon>Asterales</taxon>
        <taxon>Asteraceae</taxon>
        <taxon>Cichorioideae</taxon>
        <taxon>Cichorieae</taxon>
        <taxon>Lactucinae</taxon>
        <taxon>Lactuca</taxon>
    </lineage>
</organism>
<evidence type="ECO:0000313" key="3">
    <source>
        <dbReference type="Proteomes" id="UP001157418"/>
    </source>
</evidence>
<sequence length="92" mass="10512">MYSPRLTVRPKQHCRFSHQRSGWPFLRANTVLTLSAMETRKMSVVKWAMNLPNSSKPGTPRTTSLDSEISPKSMASDSRSESPQHLTLRQRI</sequence>